<dbReference type="SUPFAM" id="SSF56059">
    <property type="entry name" value="Glutathione synthetase ATP-binding domain-like"/>
    <property type="match status" value="1"/>
</dbReference>
<keyword evidence="1" id="KW-0547">Nucleotide-binding</keyword>
<dbReference type="GO" id="GO:0009432">
    <property type="term" value="P:SOS response"/>
    <property type="evidence" value="ECO:0007669"/>
    <property type="project" value="TreeGrafter"/>
</dbReference>
<dbReference type="PROSITE" id="PS50975">
    <property type="entry name" value="ATP_GRASP"/>
    <property type="match status" value="1"/>
</dbReference>
<dbReference type="AlphaFoldDB" id="A0A1G2QK11"/>
<dbReference type="GO" id="GO:0018169">
    <property type="term" value="F:ribosomal S6-glutamic acid ligase activity"/>
    <property type="evidence" value="ECO:0007669"/>
    <property type="project" value="TreeGrafter"/>
</dbReference>
<dbReference type="STRING" id="1802440.A2569_02425"/>
<evidence type="ECO:0000313" key="3">
    <source>
        <dbReference type="EMBL" id="OHA60332.1"/>
    </source>
</evidence>
<dbReference type="InterPro" id="IPR011761">
    <property type="entry name" value="ATP-grasp"/>
</dbReference>
<evidence type="ECO:0000313" key="4">
    <source>
        <dbReference type="Proteomes" id="UP000177090"/>
    </source>
</evidence>
<protein>
    <recommendedName>
        <fullName evidence="2">ATP-grasp domain-containing protein</fullName>
    </recommendedName>
</protein>
<gene>
    <name evidence="3" type="ORF">A2569_02425</name>
</gene>
<dbReference type="PANTHER" id="PTHR21621:SF0">
    <property type="entry name" value="BETA-CITRYLGLUTAMATE SYNTHASE B-RELATED"/>
    <property type="match status" value="1"/>
</dbReference>
<keyword evidence="1" id="KW-0067">ATP-binding</keyword>
<evidence type="ECO:0000259" key="2">
    <source>
        <dbReference type="PROSITE" id="PS50975"/>
    </source>
</evidence>
<dbReference type="EMBL" id="MHTL01000015">
    <property type="protein sequence ID" value="OHA60332.1"/>
    <property type="molecule type" value="Genomic_DNA"/>
</dbReference>
<dbReference type="Pfam" id="PF08443">
    <property type="entry name" value="RimK"/>
    <property type="match status" value="1"/>
</dbReference>
<comment type="caution">
    <text evidence="3">The sequence shown here is derived from an EMBL/GenBank/DDBJ whole genome shotgun (WGS) entry which is preliminary data.</text>
</comment>
<dbReference type="InterPro" id="IPR013651">
    <property type="entry name" value="ATP-grasp_RimK-type"/>
</dbReference>
<dbReference type="GO" id="GO:0005737">
    <property type="term" value="C:cytoplasm"/>
    <property type="evidence" value="ECO:0007669"/>
    <property type="project" value="TreeGrafter"/>
</dbReference>
<proteinExistence type="predicted"/>
<dbReference type="PANTHER" id="PTHR21621">
    <property type="entry name" value="RIBOSOMAL PROTEIN S6 MODIFICATION PROTEIN"/>
    <property type="match status" value="1"/>
</dbReference>
<accession>A0A1G2QK11</accession>
<reference evidence="3 4" key="1">
    <citation type="journal article" date="2016" name="Nat. Commun.">
        <title>Thousands of microbial genomes shed light on interconnected biogeochemical processes in an aquifer system.</title>
        <authorList>
            <person name="Anantharaman K."/>
            <person name="Brown C.T."/>
            <person name="Hug L.A."/>
            <person name="Sharon I."/>
            <person name="Castelle C.J."/>
            <person name="Probst A.J."/>
            <person name="Thomas B.C."/>
            <person name="Singh A."/>
            <person name="Wilkins M.J."/>
            <person name="Karaoz U."/>
            <person name="Brodie E.L."/>
            <person name="Williams K.H."/>
            <person name="Hubbard S.S."/>
            <person name="Banfield J.F."/>
        </authorList>
    </citation>
    <scope>NUCLEOTIDE SEQUENCE [LARGE SCALE GENOMIC DNA]</scope>
</reference>
<dbReference type="GO" id="GO:0005524">
    <property type="term" value="F:ATP binding"/>
    <property type="evidence" value="ECO:0007669"/>
    <property type="project" value="UniProtKB-UniRule"/>
</dbReference>
<feature type="domain" description="ATP-grasp" evidence="2">
    <location>
        <begin position="132"/>
        <end position="323"/>
    </location>
</feature>
<sequence length="327" mass="36924">MNSLLIITSQADSHADYLMHKLIDKGITVVRLNTDDFSNHLSVTYSIGNGHHITITLPDSRSISFTPHDITAVWYRKPFLSRFDCTGQSTVTAFAGREIESYLADLISCLGHVKWINHPYANKTAENKIGQLRLAEQIGLRIPKTLITNDPTRAGDFLRCFPQQGIVYKTLSNPFISETTSAFRSVFTSKVKMSPEIEQSIKVAPCLFQEYIEKAYELRVTVVGQQVFAARILSQEHTQTSTDWRHRQDEVTLKHEVEILKSDVEQACVQIVKQLGLVFGAIDLIVTLDGKYVFLEINPNGQWLWVEHLLGLHISEALIEELITVTA</sequence>
<name>A0A1G2QK11_9BACT</name>
<organism evidence="3 4">
    <name type="scientific">Candidatus Vogelbacteria bacterium RIFOXYD1_FULL_51_18</name>
    <dbReference type="NCBI Taxonomy" id="1802440"/>
    <lineage>
        <taxon>Bacteria</taxon>
        <taxon>Candidatus Vogeliibacteriota</taxon>
    </lineage>
</organism>
<dbReference type="Proteomes" id="UP000177090">
    <property type="component" value="Unassembled WGS sequence"/>
</dbReference>
<dbReference type="Gene3D" id="3.30.470.20">
    <property type="entry name" value="ATP-grasp fold, B domain"/>
    <property type="match status" value="1"/>
</dbReference>
<evidence type="ECO:0000256" key="1">
    <source>
        <dbReference type="PROSITE-ProRule" id="PRU00409"/>
    </source>
</evidence>
<dbReference type="InterPro" id="IPR048936">
    <property type="entry name" value="MvdD-like_ATPgrasp"/>
</dbReference>
<dbReference type="Pfam" id="PF21068">
    <property type="entry name" value="ATPgraspMvdD"/>
    <property type="match status" value="1"/>
</dbReference>
<dbReference type="GO" id="GO:0046872">
    <property type="term" value="F:metal ion binding"/>
    <property type="evidence" value="ECO:0007669"/>
    <property type="project" value="InterPro"/>
</dbReference>